<evidence type="ECO:0000256" key="1">
    <source>
        <dbReference type="SAM" id="MobiDB-lite"/>
    </source>
</evidence>
<dbReference type="InterPro" id="IPR029058">
    <property type="entry name" value="AB_hydrolase_fold"/>
</dbReference>
<feature type="compositionally biased region" description="Basic and acidic residues" evidence="1">
    <location>
        <begin position="451"/>
        <end position="462"/>
    </location>
</feature>
<evidence type="ECO:0000259" key="4">
    <source>
        <dbReference type="Pfam" id="PF00561"/>
    </source>
</evidence>
<dbReference type="AlphaFoldDB" id="A0A5B8MUN0"/>
<accession>A0A5B8MUN0</accession>
<sequence length="716" mass="78620">MVKSVEGGVRRVCATLLIFSFLALKILPQLATTTICAADALCSVGLYAVFSPFPPGEKLERSWQDYTFRKSLLDVVLLAAARGLVLFSAYFFCTFLKPRLVLYWRRRQQRKKRREQALLLKKGALSHLSLSLNSTTTLVNKGSTEFLYLTSFVLFCSLGFVVTKACFYDYNEDAKLYSNFRGFGAVMMFINIGFAALHVFCAKTFDMMATRRRRLQLVTTPTGTSARTASGLQGLAGGAGYYGGLGDHHSIKGAMLESLLVHSDSGHSMEDYGRHGYQGYQDAKHHVQKDLYDSNEWADYRGPHPVPGGSHSSEYGLGISATGEGSQTHEEQFNYTSTDDYGSYGSHGSQDHLSDFGGSNDQGQGQGENSRWVQLTPHLSVHYQEFKSSPDDFSGGEDQEADTEAVLLLHGFYGNVSCWSDAAREVARKSGKRCVVWDRIGFGLSSRPLRGESLGDDHHLEDGGEAGAQGGTGGEEPKPQKQEGEKDLLVPYGSLSHASVALCLCRRLKITRAHVVAHDDAASVALLLASREKRESLARVLGPKDAGAGNLDVRSVCLLHPNTGGEVASKLMEHLITSNIKAAARRHLVRMEVEVALRRQCYRSSAIIPERMHFYKRPLHLNSWERALKYGIQATATRLAGGEDAGLAREVSQRSPEGGTGFRMLVATGAHDSVARPDEVGQLFKPQRVHVFQDCGHLSHEECPDQLVDLLVSFVS</sequence>
<feature type="compositionally biased region" description="Polar residues" evidence="1">
    <location>
        <begin position="357"/>
        <end position="369"/>
    </location>
</feature>
<keyword evidence="2" id="KW-0472">Membrane</keyword>
<feature type="region of interest" description="Disordered" evidence="1">
    <location>
        <begin position="451"/>
        <end position="483"/>
    </location>
</feature>
<evidence type="ECO:0000256" key="2">
    <source>
        <dbReference type="SAM" id="Phobius"/>
    </source>
</evidence>
<name>A0A5B8MUN0_9CHLO</name>
<feature type="chain" id="PRO_5022735599" evidence="3">
    <location>
        <begin position="34"/>
        <end position="716"/>
    </location>
</feature>
<keyword evidence="3" id="KW-0732">Signal</keyword>
<feature type="compositionally biased region" description="Gly residues" evidence="1">
    <location>
        <begin position="465"/>
        <end position="474"/>
    </location>
</feature>
<dbReference type="Proteomes" id="UP000316726">
    <property type="component" value="Chromosome 13"/>
</dbReference>
<dbReference type="OrthoDB" id="19657at2759"/>
<keyword evidence="6" id="KW-1185">Reference proteome</keyword>
<proteinExistence type="predicted"/>
<evidence type="ECO:0000313" key="6">
    <source>
        <dbReference type="Proteomes" id="UP000316726"/>
    </source>
</evidence>
<dbReference type="PANTHER" id="PTHR43689">
    <property type="entry name" value="HYDROLASE"/>
    <property type="match status" value="1"/>
</dbReference>
<gene>
    <name evidence="5" type="ORF">A3770_13p67770</name>
</gene>
<dbReference type="GO" id="GO:0016787">
    <property type="term" value="F:hydrolase activity"/>
    <property type="evidence" value="ECO:0007669"/>
    <property type="project" value="UniProtKB-KW"/>
</dbReference>
<reference evidence="5 6" key="1">
    <citation type="submission" date="2018-07" db="EMBL/GenBank/DDBJ databases">
        <title>The complete nuclear genome of the prasinophyte Chloropicon primus (CCMP1205).</title>
        <authorList>
            <person name="Pombert J.-F."/>
            <person name="Otis C."/>
            <person name="Turmel M."/>
            <person name="Lemieux C."/>
        </authorList>
    </citation>
    <scope>NUCLEOTIDE SEQUENCE [LARGE SCALE GENOMIC DNA]</scope>
    <source>
        <strain evidence="5 6">CCMP1205</strain>
    </source>
</reference>
<feature type="domain" description="AB hydrolase-1" evidence="4">
    <location>
        <begin position="405"/>
        <end position="702"/>
    </location>
</feature>
<feature type="region of interest" description="Disordered" evidence="1">
    <location>
        <begin position="296"/>
        <end position="369"/>
    </location>
</feature>
<dbReference type="PANTHER" id="PTHR43689:SF8">
    <property type="entry name" value="ALPHA_BETA-HYDROLASES SUPERFAMILY PROTEIN"/>
    <property type="match status" value="1"/>
</dbReference>
<dbReference type="STRING" id="1764295.A0A5B8MUN0"/>
<evidence type="ECO:0000313" key="5">
    <source>
        <dbReference type="EMBL" id="QDZ24259.1"/>
    </source>
</evidence>
<feature type="transmembrane region" description="Helical" evidence="2">
    <location>
        <begin position="146"/>
        <end position="168"/>
    </location>
</feature>
<keyword evidence="5" id="KW-0378">Hydrolase</keyword>
<feature type="transmembrane region" description="Helical" evidence="2">
    <location>
        <begin position="180"/>
        <end position="200"/>
    </location>
</feature>
<keyword evidence="2" id="KW-0812">Transmembrane</keyword>
<protein>
    <submittedName>
        <fullName evidence="5">Alpha/beta hydrolase</fullName>
    </submittedName>
</protein>
<evidence type="ECO:0000256" key="3">
    <source>
        <dbReference type="SAM" id="SignalP"/>
    </source>
</evidence>
<feature type="signal peptide" evidence="3">
    <location>
        <begin position="1"/>
        <end position="33"/>
    </location>
</feature>
<keyword evidence="2" id="KW-1133">Transmembrane helix</keyword>
<dbReference type="InterPro" id="IPR000073">
    <property type="entry name" value="AB_hydrolase_1"/>
</dbReference>
<dbReference type="Pfam" id="PF00561">
    <property type="entry name" value="Abhydrolase_1"/>
    <property type="match status" value="1"/>
</dbReference>
<dbReference type="EMBL" id="CP031046">
    <property type="protein sequence ID" value="QDZ24259.1"/>
    <property type="molecule type" value="Genomic_DNA"/>
</dbReference>
<dbReference type="Gene3D" id="3.40.50.1820">
    <property type="entry name" value="alpha/beta hydrolase"/>
    <property type="match status" value="1"/>
</dbReference>
<dbReference type="SUPFAM" id="SSF53474">
    <property type="entry name" value="alpha/beta-Hydrolases"/>
    <property type="match status" value="1"/>
</dbReference>
<organism evidence="5 6">
    <name type="scientific">Chloropicon primus</name>
    <dbReference type="NCBI Taxonomy" id="1764295"/>
    <lineage>
        <taxon>Eukaryota</taxon>
        <taxon>Viridiplantae</taxon>
        <taxon>Chlorophyta</taxon>
        <taxon>Chloropicophyceae</taxon>
        <taxon>Chloropicales</taxon>
        <taxon>Chloropicaceae</taxon>
        <taxon>Chloropicon</taxon>
    </lineage>
</organism>
<feature type="transmembrane region" description="Helical" evidence="2">
    <location>
        <begin position="75"/>
        <end position="96"/>
    </location>
</feature>